<dbReference type="EMBL" id="SOBT01000008">
    <property type="protein sequence ID" value="TDU31842.1"/>
    <property type="molecule type" value="Genomic_DNA"/>
</dbReference>
<name>A0A4R7PDL7_9GAMM</name>
<organism evidence="1 2">
    <name type="scientific">Panacagrimonas perspica</name>
    <dbReference type="NCBI Taxonomy" id="381431"/>
    <lineage>
        <taxon>Bacteria</taxon>
        <taxon>Pseudomonadati</taxon>
        <taxon>Pseudomonadota</taxon>
        <taxon>Gammaproteobacteria</taxon>
        <taxon>Nevskiales</taxon>
        <taxon>Nevskiaceae</taxon>
        <taxon>Panacagrimonas</taxon>
    </lineage>
</organism>
<dbReference type="OrthoDB" id="180075at2"/>
<dbReference type="AlphaFoldDB" id="A0A4R7PDL7"/>
<protein>
    <recommendedName>
        <fullName evidence="3">DUF155 domain-containing protein</fullName>
    </recommendedName>
</protein>
<reference evidence="1 2" key="1">
    <citation type="submission" date="2019-03" db="EMBL/GenBank/DDBJ databases">
        <title>Genomic Encyclopedia of Type Strains, Phase IV (KMG-IV): sequencing the most valuable type-strain genomes for metagenomic binning, comparative biology and taxonomic classification.</title>
        <authorList>
            <person name="Goeker M."/>
        </authorList>
    </citation>
    <scope>NUCLEOTIDE SEQUENCE [LARGE SCALE GENOMIC DNA]</scope>
    <source>
        <strain evidence="1 2">DSM 26377</strain>
    </source>
</reference>
<proteinExistence type="predicted"/>
<accession>A0A4R7PDL7</accession>
<sequence length="374" mass="41988">MTSPALVVRSGSIIALRLFDIAYAIDLPQVERLWSAHSQVTTSRGQLAYTPSKAVAFDVPPVSLTLDSTLLDLGTGTPLTALVSARIYDFGVVSLSVRVPVEHTHWSEFARLVTATNQTVGPGAPDAFWTDLLSRITAPLAPAFVRQNRSGLQEDYLFAVVKQWDEPVSADQLMERVDLAALLTDESRPLSEGARRDLLRQRFSYYTDDLVVMTWDRAFIVEPRGDSDVIDVLEVANAQLLEMRYYDELLDDELPRMNEWVRDVRTGSLLRSPRRYASLARRLYGLVAEVTELTERVDNALQVTEDVYLARVYASALDLMRVPKLSAAVDRKLAIIRDTYTALYDEASARRSELLEMTIVLLIVLEIVLALFHV</sequence>
<keyword evidence="2" id="KW-1185">Reference proteome</keyword>
<comment type="caution">
    <text evidence="1">The sequence shown here is derived from an EMBL/GenBank/DDBJ whole genome shotgun (WGS) entry which is preliminary data.</text>
</comment>
<dbReference type="RefSeq" id="WP_133880400.1">
    <property type="nucleotide sequence ID" value="NZ_MWIN01000012.1"/>
</dbReference>
<evidence type="ECO:0000313" key="2">
    <source>
        <dbReference type="Proteomes" id="UP000295341"/>
    </source>
</evidence>
<evidence type="ECO:0000313" key="1">
    <source>
        <dbReference type="EMBL" id="TDU31842.1"/>
    </source>
</evidence>
<dbReference type="Proteomes" id="UP000295341">
    <property type="component" value="Unassembled WGS sequence"/>
</dbReference>
<gene>
    <name evidence="1" type="ORF">DFR24_1225</name>
</gene>
<evidence type="ECO:0008006" key="3">
    <source>
        <dbReference type="Google" id="ProtNLM"/>
    </source>
</evidence>